<dbReference type="EMBL" id="KT239446">
    <property type="protein sequence ID" value="AKY02122.1"/>
    <property type="molecule type" value="Genomic_DNA"/>
</dbReference>
<evidence type="ECO:0008006" key="3">
    <source>
        <dbReference type="Google" id="ProtNLM"/>
    </source>
</evidence>
<dbReference type="RefSeq" id="YP_009190832.1">
    <property type="nucleotide sequence ID" value="NC_028686.1"/>
</dbReference>
<sequence>MNKFKVLNELQRCVEKVNLNANIPTDCWDVWFRGHFIGYIDKKFAKCYAIYNADGKHIMDVDNYQKALAKFVPMAEAVNSMEWLEKMQGEPVIRQIGIREKKSLWQKIKGFFK</sequence>
<evidence type="ECO:0000313" key="2">
    <source>
        <dbReference type="Proteomes" id="UP000204179"/>
    </source>
</evidence>
<accession>A0A0K1Y546</accession>
<protein>
    <recommendedName>
        <fullName evidence="3">Anti-restriction nuclease</fullName>
    </recommendedName>
</protein>
<organism evidence="1 2">
    <name type="scientific">Klebsiella phage JD18</name>
    <dbReference type="NCBI Taxonomy" id="1698360"/>
    <lineage>
        <taxon>Viruses</taxon>
        <taxon>Duplodnaviria</taxon>
        <taxon>Heunggongvirae</taxon>
        <taxon>Uroviricota</taxon>
        <taxon>Caudoviricetes</taxon>
        <taxon>Pantevenvirales</taxon>
        <taxon>Straboviridae</taxon>
        <taxon>Tevenvirinae</taxon>
        <taxon>Jiaodavirus</taxon>
        <taxon>Jiaodavirus jd18</taxon>
    </lineage>
</organism>
<evidence type="ECO:0000313" key="1">
    <source>
        <dbReference type="EMBL" id="AKY02122.1"/>
    </source>
</evidence>
<dbReference type="Proteomes" id="UP000204179">
    <property type="component" value="Segment"/>
</dbReference>
<name>A0A0K1Y546_9CAUD</name>
<gene>
    <name evidence="1" type="ORF">JD18_251</name>
</gene>
<dbReference type="KEGG" id="vg:26518666"/>
<reference evidence="1 2" key="1">
    <citation type="submission" date="2015-07" db="EMBL/GenBank/DDBJ databases">
        <title>Isolation and characterization of JD18-a novel lytic bacteriophage for Klebsiella pneumoniae.</title>
        <authorList>
            <person name="Fan J."/>
            <person name="Zhang X."/>
            <person name="Guo X."/>
            <person name="He P."/>
            <person name="Zhang Y."/>
        </authorList>
    </citation>
    <scope>NUCLEOTIDE SEQUENCE [LARGE SCALE GENOMIC DNA]</scope>
</reference>
<proteinExistence type="predicted"/>
<keyword evidence="2" id="KW-1185">Reference proteome</keyword>
<dbReference type="GeneID" id="26518666"/>